<dbReference type="AlphaFoldDB" id="A0A2V2A305"/>
<dbReference type="RefSeq" id="WP_109591111.1">
    <property type="nucleotide sequence ID" value="NZ_CAJGZV010000001.1"/>
</dbReference>
<keyword evidence="2" id="KW-1185">Reference proteome</keyword>
<reference evidence="1 2" key="1">
    <citation type="submission" date="2018-05" db="EMBL/GenBank/DDBJ databases">
        <title>Genomic Encyclopedia of Type Strains, Phase IV (KMG-IV): sequencing the most valuable type-strain genomes for metagenomic binning, comparative biology and taxonomic classification.</title>
        <authorList>
            <person name="Goeker M."/>
        </authorList>
    </citation>
    <scope>NUCLEOTIDE SEQUENCE [LARGE SCALE GENOMIC DNA]</scope>
    <source>
        <strain evidence="1 2">DSM 7229</strain>
    </source>
</reference>
<sequence>MKIRGREYKFSDISLIAFVVILFVWTVDLEPNKELEIYQRELVEKESWLISELDTIAKFMNFKVSDHSYSNRDVWYTSRYASPEFDKNRLLHLHGFLLKEGWVDMTDKIDENDYIANTSSRSDKTAKRVRILCKDKATIFMYMTEMQNDYLIDLFKARTLVELKYDYSLSCYDLNIKKHDNSIAIELDN</sequence>
<proteinExistence type="predicted"/>
<protein>
    <submittedName>
        <fullName evidence="1">Uncharacterized protein</fullName>
    </submittedName>
</protein>
<dbReference type="GeneID" id="60255213"/>
<dbReference type="EMBL" id="QGGM01000007">
    <property type="protein sequence ID" value="PWK12560.1"/>
    <property type="molecule type" value="Genomic_DNA"/>
</dbReference>
<accession>A0A2V2A305</accession>
<gene>
    <name evidence="1" type="ORF">C8D84_10732</name>
</gene>
<comment type="caution">
    <text evidence="1">The sequence shown here is derived from an EMBL/GenBank/DDBJ whole genome shotgun (WGS) entry which is preliminary data.</text>
</comment>
<name>A0A2V2A305_PSYIM</name>
<evidence type="ECO:0000313" key="1">
    <source>
        <dbReference type="EMBL" id="PWK12560.1"/>
    </source>
</evidence>
<organism evidence="1 2">
    <name type="scientific">Psychrobacter immobilis</name>
    <dbReference type="NCBI Taxonomy" id="498"/>
    <lineage>
        <taxon>Bacteria</taxon>
        <taxon>Pseudomonadati</taxon>
        <taxon>Pseudomonadota</taxon>
        <taxon>Gammaproteobacteria</taxon>
        <taxon>Moraxellales</taxon>
        <taxon>Moraxellaceae</taxon>
        <taxon>Psychrobacter</taxon>
    </lineage>
</organism>
<evidence type="ECO:0000313" key="2">
    <source>
        <dbReference type="Proteomes" id="UP000245655"/>
    </source>
</evidence>
<dbReference type="Proteomes" id="UP000245655">
    <property type="component" value="Unassembled WGS sequence"/>
</dbReference>